<evidence type="ECO:0000256" key="4">
    <source>
        <dbReference type="SAM" id="Coils"/>
    </source>
</evidence>
<dbReference type="GO" id="GO:0043130">
    <property type="term" value="F:ubiquitin binding"/>
    <property type="evidence" value="ECO:0007669"/>
    <property type="project" value="InterPro"/>
</dbReference>
<dbReference type="GO" id="GO:0035091">
    <property type="term" value="F:phosphatidylinositol binding"/>
    <property type="evidence" value="ECO:0007669"/>
    <property type="project" value="InterPro"/>
</dbReference>
<dbReference type="InterPro" id="IPR002014">
    <property type="entry name" value="VHS_dom"/>
</dbReference>
<dbReference type="GO" id="GO:0030276">
    <property type="term" value="F:clathrin binding"/>
    <property type="evidence" value="ECO:0007669"/>
    <property type="project" value="TreeGrafter"/>
</dbReference>
<dbReference type="SUPFAM" id="SSF89009">
    <property type="entry name" value="GAT-like domain"/>
    <property type="match status" value="1"/>
</dbReference>
<gene>
    <name evidence="8" type="primary">Tom1l2</name>
    <name evidence="8" type="ORF">Bhyg_09323</name>
</gene>
<reference evidence="8" key="1">
    <citation type="submission" date="2022-07" db="EMBL/GenBank/DDBJ databases">
        <authorList>
            <person name="Trinca V."/>
            <person name="Uliana J.V.C."/>
            <person name="Torres T.T."/>
            <person name="Ward R.J."/>
            <person name="Monesi N."/>
        </authorList>
    </citation>
    <scope>NUCLEOTIDE SEQUENCE</scope>
    <source>
        <strain evidence="8">HSMRA1968</strain>
        <tissue evidence="8">Whole embryos</tissue>
    </source>
</reference>
<sequence length="477" mass="51830">MASENWALNMEICDMINVSSDAAKDAMKAIRKRLTQNAGKNYTVIMYTLTVLETCVKNCGKAFHTLVANKEFIQELVKLIGPKNDPPTAVQEKVLNLIQIWADAFRTQPDLNGVVQVYQELKNKGIEFPVTDLDAMAPIYTPQRSVPEVTPTPPIILPTSPQHQVNSQGPPASPAISATGPVATTPEQIAKLQSELDIVSMNMSVLGEMLNELKPGQEDPSDYQLLSDLTQTCKEMQGRIVELIGRINHDEVTAELLRLNDELNNLFLRHQRYEKNRDPQSVSNTPSAILGVAMGLPVSNGERSKDSLIDLSDEAIGGADGLPTKFSGLGIGTASSQLSSLNSVPAQSGASAKDVDEFDMLAQSRNTNVDASKSSLIKDHTPVSSVTKKANTSSEVVSMLNANESDFDEIAAWLDKENDDGPEESLTSREFDRFLAERAAFSETLPTITSQTGSTNNSGTPRHKTSKKDEEASLMAL</sequence>
<feature type="coiled-coil region" evidence="4">
    <location>
        <begin position="249"/>
        <end position="276"/>
    </location>
</feature>
<dbReference type="InterPro" id="IPR038425">
    <property type="entry name" value="GAT_sf"/>
</dbReference>
<protein>
    <submittedName>
        <fullName evidence="8">TOM1-like protein 2</fullName>
    </submittedName>
</protein>
<dbReference type="SMART" id="SM00288">
    <property type="entry name" value="VHS"/>
    <property type="match status" value="1"/>
</dbReference>
<feature type="domain" description="VHS" evidence="6">
    <location>
        <begin position="1"/>
        <end position="129"/>
    </location>
</feature>
<name>A0A9Q0S5S7_9DIPT</name>
<comment type="similarity">
    <text evidence="1">Belongs to the TOM1 family.</text>
</comment>
<dbReference type="GO" id="GO:0015031">
    <property type="term" value="P:protein transport"/>
    <property type="evidence" value="ECO:0007669"/>
    <property type="project" value="UniProtKB-KW"/>
</dbReference>
<evidence type="ECO:0000256" key="2">
    <source>
        <dbReference type="ARBA" id="ARBA00022448"/>
    </source>
</evidence>
<feature type="region of interest" description="Disordered" evidence="5">
    <location>
        <begin position="442"/>
        <end position="477"/>
    </location>
</feature>
<dbReference type="Proteomes" id="UP001151699">
    <property type="component" value="Chromosome B"/>
</dbReference>
<dbReference type="PIRSF" id="PIRSF036948">
    <property type="entry name" value="TOM1"/>
    <property type="match status" value="1"/>
</dbReference>
<comment type="caution">
    <text evidence="8">The sequence shown here is derived from an EMBL/GenBank/DDBJ whole genome shotgun (WGS) entry which is preliminary data.</text>
</comment>
<feature type="region of interest" description="Disordered" evidence="5">
    <location>
        <begin position="161"/>
        <end position="180"/>
    </location>
</feature>
<dbReference type="Pfam" id="PF00790">
    <property type="entry name" value="VHS"/>
    <property type="match status" value="1"/>
</dbReference>
<dbReference type="PANTHER" id="PTHR13856">
    <property type="entry name" value="VHS DOMAIN CONTAINING PROTEIN FAMILY"/>
    <property type="match status" value="1"/>
</dbReference>
<proteinExistence type="inferred from homology"/>
<dbReference type="InterPro" id="IPR004152">
    <property type="entry name" value="GAT_dom"/>
</dbReference>
<evidence type="ECO:0000259" key="7">
    <source>
        <dbReference type="PROSITE" id="PS50909"/>
    </source>
</evidence>
<evidence type="ECO:0000256" key="5">
    <source>
        <dbReference type="SAM" id="MobiDB-lite"/>
    </source>
</evidence>
<dbReference type="Pfam" id="PF03127">
    <property type="entry name" value="GAT"/>
    <property type="match status" value="1"/>
</dbReference>
<evidence type="ECO:0000256" key="1">
    <source>
        <dbReference type="ARBA" id="ARBA00007708"/>
    </source>
</evidence>
<evidence type="ECO:0000256" key="3">
    <source>
        <dbReference type="ARBA" id="ARBA00022927"/>
    </source>
</evidence>
<accession>A0A9Q0S5S7</accession>
<keyword evidence="2" id="KW-0813">Transport</keyword>
<dbReference type="InterPro" id="IPR014645">
    <property type="entry name" value="TOM1"/>
</dbReference>
<dbReference type="OrthoDB" id="2018246at2759"/>
<dbReference type="GO" id="GO:0005768">
    <property type="term" value="C:endosome"/>
    <property type="evidence" value="ECO:0007669"/>
    <property type="project" value="TreeGrafter"/>
</dbReference>
<dbReference type="PROSITE" id="PS50909">
    <property type="entry name" value="GAT"/>
    <property type="match status" value="1"/>
</dbReference>
<dbReference type="CDD" id="cd14233">
    <property type="entry name" value="GAT_TOM1_like"/>
    <property type="match status" value="1"/>
</dbReference>
<evidence type="ECO:0000313" key="9">
    <source>
        <dbReference type="Proteomes" id="UP001151699"/>
    </source>
</evidence>
<dbReference type="CDD" id="cd03565">
    <property type="entry name" value="VHS_Tom1_like"/>
    <property type="match status" value="1"/>
</dbReference>
<keyword evidence="9" id="KW-1185">Reference proteome</keyword>
<keyword evidence="3" id="KW-0653">Protein transport</keyword>
<dbReference type="EMBL" id="WJQU01000002">
    <property type="protein sequence ID" value="KAJ6644355.1"/>
    <property type="molecule type" value="Genomic_DNA"/>
</dbReference>
<dbReference type="GO" id="GO:0007165">
    <property type="term" value="P:signal transduction"/>
    <property type="evidence" value="ECO:0007669"/>
    <property type="project" value="TreeGrafter"/>
</dbReference>
<dbReference type="Gene3D" id="1.25.40.90">
    <property type="match status" value="1"/>
</dbReference>
<evidence type="ECO:0000259" key="6">
    <source>
        <dbReference type="PROSITE" id="PS50179"/>
    </source>
</evidence>
<feature type="compositionally biased region" description="Low complexity" evidence="5">
    <location>
        <begin position="447"/>
        <end position="460"/>
    </location>
</feature>
<feature type="domain" description="GAT" evidence="7">
    <location>
        <begin position="187"/>
        <end position="275"/>
    </location>
</feature>
<dbReference type="PANTHER" id="PTHR13856:SF137">
    <property type="entry name" value="GH05942P"/>
    <property type="match status" value="1"/>
</dbReference>
<dbReference type="InterPro" id="IPR008942">
    <property type="entry name" value="ENTH_VHS"/>
</dbReference>
<dbReference type="GO" id="GO:0016020">
    <property type="term" value="C:membrane"/>
    <property type="evidence" value="ECO:0007669"/>
    <property type="project" value="TreeGrafter"/>
</dbReference>
<organism evidence="8 9">
    <name type="scientific">Pseudolycoriella hygida</name>
    <dbReference type="NCBI Taxonomy" id="35572"/>
    <lineage>
        <taxon>Eukaryota</taxon>
        <taxon>Metazoa</taxon>
        <taxon>Ecdysozoa</taxon>
        <taxon>Arthropoda</taxon>
        <taxon>Hexapoda</taxon>
        <taxon>Insecta</taxon>
        <taxon>Pterygota</taxon>
        <taxon>Neoptera</taxon>
        <taxon>Endopterygota</taxon>
        <taxon>Diptera</taxon>
        <taxon>Nematocera</taxon>
        <taxon>Sciaroidea</taxon>
        <taxon>Sciaridae</taxon>
        <taxon>Pseudolycoriella</taxon>
    </lineage>
</organism>
<dbReference type="Gene3D" id="1.20.58.160">
    <property type="match status" value="1"/>
</dbReference>
<evidence type="ECO:0000313" key="8">
    <source>
        <dbReference type="EMBL" id="KAJ6644355.1"/>
    </source>
</evidence>
<dbReference type="AlphaFoldDB" id="A0A9Q0S5S7"/>
<dbReference type="PROSITE" id="PS50179">
    <property type="entry name" value="VHS"/>
    <property type="match status" value="1"/>
</dbReference>
<dbReference type="SUPFAM" id="SSF48464">
    <property type="entry name" value="ENTH/VHS domain"/>
    <property type="match status" value="1"/>
</dbReference>
<keyword evidence="4" id="KW-0175">Coiled coil</keyword>